<geneLocation type="plasmid" evidence="1 2">
    <name>pNBRC108728a</name>
</geneLocation>
<protein>
    <submittedName>
        <fullName evidence="1">Uncharacterized protein</fullName>
    </submittedName>
</protein>
<gene>
    <name evidence="1" type="ORF">GCM10025867_49290</name>
</gene>
<evidence type="ECO:0000313" key="1">
    <source>
        <dbReference type="EMBL" id="BDZ52688.1"/>
    </source>
</evidence>
<accession>A0ABM8GW89</accession>
<organism evidence="1 2">
    <name type="scientific">Frondihabitans sucicola</name>
    <dbReference type="NCBI Taxonomy" id="1268041"/>
    <lineage>
        <taxon>Bacteria</taxon>
        <taxon>Bacillati</taxon>
        <taxon>Actinomycetota</taxon>
        <taxon>Actinomycetes</taxon>
        <taxon>Micrococcales</taxon>
        <taxon>Microbacteriaceae</taxon>
        <taxon>Frondihabitans</taxon>
    </lineage>
</organism>
<reference evidence="2" key="1">
    <citation type="journal article" date="2019" name="Int. J. Syst. Evol. Microbiol.">
        <title>The Global Catalogue of Microorganisms (GCM) 10K type strain sequencing project: providing services to taxonomists for standard genome sequencing and annotation.</title>
        <authorList>
            <consortium name="The Broad Institute Genomics Platform"/>
            <consortium name="The Broad Institute Genome Sequencing Center for Infectious Disease"/>
            <person name="Wu L."/>
            <person name="Ma J."/>
        </authorList>
    </citation>
    <scope>NUCLEOTIDE SEQUENCE [LARGE SCALE GENOMIC DNA]</scope>
    <source>
        <strain evidence="2">NBRC 108728</strain>
    </source>
</reference>
<proteinExistence type="predicted"/>
<name>A0ABM8GW89_9MICO</name>
<dbReference type="RefSeq" id="WP_286346971.1">
    <property type="nucleotide sequence ID" value="NZ_AP027733.1"/>
</dbReference>
<dbReference type="EMBL" id="AP027733">
    <property type="protein sequence ID" value="BDZ52688.1"/>
    <property type="molecule type" value="Genomic_DNA"/>
</dbReference>
<evidence type="ECO:0000313" key="2">
    <source>
        <dbReference type="Proteomes" id="UP001321486"/>
    </source>
</evidence>
<keyword evidence="1" id="KW-0614">Plasmid</keyword>
<dbReference type="Proteomes" id="UP001321486">
    <property type="component" value="Plasmid pNBRC108728a"/>
</dbReference>
<sequence>MDTVTFATICAAVWIALSGAGLLKLRLDSREECDEYLPGSIDSLEAAVGDSLGHHRP</sequence>
<keyword evidence="2" id="KW-1185">Reference proteome</keyword>